<dbReference type="OrthoDB" id="9807553at2"/>
<comment type="subunit">
    <text evidence="1 8">Homodimer.</text>
</comment>
<feature type="binding site" evidence="8">
    <location>
        <begin position="331"/>
        <end position="333"/>
    </location>
    <ligand>
        <name>GTP</name>
        <dbReference type="ChEBI" id="CHEBI:37565"/>
    </ligand>
</feature>
<dbReference type="PANTHER" id="PTHR11846:SF0">
    <property type="entry name" value="ADENYLOSUCCINATE SYNTHETASE"/>
    <property type="match status" value="1"/>
</dbReference>
<comment type="similarity">
    <text evidence="8 10">Belongs to the adenylosuccinate synthetase family.</text>
</comment>
<dbReference type="SMART" id="SM00788">
    <property type="entry name" value="Adenylsucc_synt"/>
    <property type="match status" value="1"/>
</dbReference>
<dbReference type="CDD" id="cd03108">
    <property type="entry name" value="AdSS"/>
    <property type="match status" value="1"/>
</dbReference>
<dbReference type="FunFam" id="3.90.170.10:FF:000001">
    <property type="entry name" value="Adenylosuccinate synthetase"/>
    <property type="match status" value="1"/>
</dbReference>
<dbReference type="EC" id="6.3.4.4" evidence="8 10"/>
<dbReference type="PANTHER" id="PTHR11846">
    <property type="entry name" value="ADENYLOSUCCINATE SYNTHETASE"/>
    <property type="match status" value="1"/>
</dbReference>
<dbReference type="InterPro" id="IPR001114">
    <property type="entry name" value="Adenylosuccinate_synthetase"/>
</dbReference>
<gene>
    <name evidence="8" type="primary">purA</name>
    <name evidence="11" type="ORF">C3L50_00915</name>
</gene>
<comment type="caution">
    <text evidence="11">The sequence shown here is derived from an EMBL/GenBank/DDBJ whole genome shotgun (WGS) entry which is preliminary data.</text>
</comment>
<comment type="cofactor">
    <cofactor evidence="8">
        <name>Mg(2+)</name>
        <dbReference type="ChEBI" id="CHEBI:18420"/>
    </cofactor>
    <text evidence="8">Binds 1 Mg(2+) ion per subunit.</text>
</comment>
<evidence type="ECO:0000256" key="7">
    <source>
        <dbReference type="ARBA" id="ARBA00023134"/>
    </source>
</evidence>
<organism evidence="11 12">
    <name type="scientific">Flavobacterium alvei</name>
    <dbReference type="NCBI Taxonomy" id="2080416"/>
    <lineage>
        <taxon>Bacteria</taxon>
        <taxon>Pseudomonadati</taxon>
        <taxon>Bacteroidota</taxon>
        <taxon>Flavobacteriia</taxon>
        <taxon>Flavobacteriales</taxon>
        <taxon>Flavobacteriaceae</taxon>
        <taxon>Flavobacterium</taxon>
    </lineage>
</organism>
<dbReference type="InterPro" id="IPR027417">
    <property type="entry name" value="P-loop_NTPase"/>
</dbReference>
<dbReference type="AlphaFoldDB" id="A0A2S5AEX3"/>
<evidence type="ECO:0000256" key="1">
    <source>
        <dbReference type="ARBA" id="ARBA00011738"/>
    </source>
</evidence>
<dbReference type="FunFam" id="1.10.300.10:FF:000001">
    <property type="entry name" value="Adenylosuccinate synthetase"/>
    <property type="match status" value="1"/>
</dbReference>
<feature type="binding site" evidence="8">
    <location>
        <position position="143"/>
    </location>
    <ligand>
        <name>IMP</name>
        <dbReference type="ChEBI" id="CHEBI:58053"/>
        <note>ligand shared between dimeric partners</note>
    </ligand>
</feature>
<evidence type="ECO:0000256" key="10">
    <source>
        <dbReference type="RuleBase" id="RU000520"/>
    </source>
</evidence>
<keyword evidence="5 8" id="KW-0658">Purine biosynthesis</keyword>
<evidence type="ECO:0000313" key="11">
    <source>
        <dbReference type="EMBL" id="POY41120.1"/>
    </source>
</evidence>
<feature type="active site" evidence="9">
    <location>
        <position position="140"/>
    </location>
</feature>
<feature type="binding site" evidence="8">
    <location>
        <begin position="40"/>
        <end position="42"/>
    </location>
    <ligand>
        <name>GTP</name>
        <dbReference type="ChEBI" id="CHEBI:37565"/>
    </ligand>
</feature>
<evidence type="ECO:0000256" key="8">
    <source>
        <dbReference type="HAMAP-Rule" id="MF_00011"/>
    </source>
</evidence>
<evidence type="ECO:0000256" key="9">
    <source>
        <dbReference type="PROSITE-ProRule" id="PRU10134"/>
    </source>
</evidence>
<keyword evidence="4 8" id="KW-0547">Nucleotide-binding</keyword>
<dbReference type="InterPro" id="IPR018220">
    <property type="entry name" value="Adenylosuccin_syn_GTP-bd"/>
</dbReference>
<dbReference type="GO" id="GO:0005737">
    <property type="term" value="C:cytoplasm"/>
    <property type="evidence" value="ECO:0007669"/>
    <property type="project" value="UniProtKB-SubCell"/>
</dbReference>
<feature type="active site" description="Proton acceptor" evidence="8">
    <location>
        <position position="13"/>
    </location>
</feature>
<feature type="binding site" evidence="8">
    <location>
        <begin position="299"/>
        <end position="305"/>
    </location>
    <ligand>
        <name>substrate</name>
    </ligand>
</feature>
<dbReference type="InterPro" id="IPR042110">
    <property type="entry name" value="Adenylosuccinate_synth_dom2"/>
</dbReference>
<dbReference type="GO" id="GO:0044208">
    <property type="term" value="P:'de novo' AMP biosynthetic process"/>
    <property type="evidence" value="ECO:0007669"/>
    <property type="project" value="UniProtKB-UniRule"/>
</dbReference>
<evidence type="ECO:0000313" key="12">
    <source>
        <dbReference type="Proteomes" id="UP000237310"/>
    </source>
</evidence>
<proteinExistence type="inferred from homology"/>
<feature type="binding site" evidence="8">
    <location>
        <position position="13"/>
    </location>
    <ligand>
        <name>Mg(2+)</name>
        <dbReference type="ChEBI" id="CHEBI:18420"/>
    </ligand>
</feature>
<dbReference type="Gene3D" id="3.40.440.10">
    <property type="entry name" value="Adenylosuccinate Synthetase, subunit A, domain 1"/>
    <property type="match status" value="1"/>
</dbReference>
<evidence type="ECO:0000256" key="2">
    <source>
        <dbReference type="ARBA" id="ARBA00022598"/>
    </source>
</evidence>
<feature type="binding site" evidence="8">
    <location>
        <position position="305"/>
    </location>
    <ligand>
        <name>GTP</name>
        <dbReference type="ChEBI" id="CHEBI:37565"/>
    </ligand>
</feature>
<dbReference type="Proteomes" id="UP000237310">
    <property type="component" value="Unassembled WGS sequence"/>
</dbReference>
<dbReference type="PROSITE" id="PS01266">
    <property type="entry name" value="ADENYLOSUCCIN_SYN_1"/>
    <property type="match status" value="1"/>
</dbReference>
<keyword evidence="6 8" id="KW-0460">Magnesium</keyword>
<dbReference type="Pfam" id="PF00709">
    <property type="entry name" value="Adenylsucc_synt"/>
    <property type="match status" value="1"/>
</dbReference>
<feature type="binding site" description="in other chain" evidence="8">
    <location>
        <position position="129"/>
    </location>
    <ligand>
        <name>IMP</name>
        <dbReference type="ChEBI" id="CHEBI:58053"/>
        <note>ligand shared between dimeric partners</note>
    </ligand>
</feature>
<name>A0A2S5AEX3_9FLAO</name>
<dbReference type="EMBL" id="PQVG01000001">
    <property type="protein sequence ID" value="POY41120.1"/>
    <property type="molecule type" value="Genomic_DNA"/>
</dbReference>
<comment type="subcellular location">
    <subcellularLocation>
        <location evidence="8">Cytoplasm</location>
    </subcellularLocation>
</comment>
<keyword evidence="12" id="KW-1185">Reference proteome</keyword>
<protein>
    <recommendedName>
        <fullName evidence="8 10">Adenylosuccinate synthetase</fullName>
        <shortName evidence="8">AMPSase</shortName>
        <shortName evidence="8">AdSS</shortName>
        <ecNumber evidence="8 10">6.3.4.4</ecNumber>
    </recommendedName>
    <alternativeName>
        <fullName evidence="8">IMP--aspartate ligase</fullName>
    </alternativeName>
</protein>
<comment type="function">
    <text evidence="8">Plays an important role in the de novo pathway of purine nucleotide biosynthesis. Catalyzes the first committed step in the biosynthesis of AMP from IMP.</text>
</comment>
<feature type="binding site" evidence="8">
    <location>
        <position position="40"/>
    </location>
    <ligand>
        <name>Mg(2+)</name>
        <dbReference type="ChEBI" id="CHEBI:18420"/>
    </ligand>
</feature>
<dbReference type="NCBIfam" id="TIGR00184">
    <property type="entry name" value="purA"/>
    <property type="match status" value="1"/>
</dbReference>
<feature type="binding site" description="in other chain" evidence="8">
    <location>
        <position position="303"/>
    </location>
    <ligand>
        <name>IMP</name>
        <dbReference type="ChEBI" id="CHEBI:58053"/>
        <note>ligand shared between dimeric partners</note>
    </ligand>
</feature>
<keyword evidence="2 8" id="KW-0436">Ligase</keyword>
<dbReference type="RefSeq" id="WP_103804112.1">
    <property type="nucleotide sequence ID" value="NZ_PQVG01000001.1"/>
</dbReference>
<reference evidence="11 12" key="1">
    <citation type="submission" date="2018-01" db="EMBL/GenBank/DDBJ databases">
        <authorList>
            <person name="Gaut B.S."/>
            <person name="Morton B.R."/>
            <person name="Clegg M.T."/>
            <person name="Duvall M.R."/>
        </authorList>
    </citation>
    <scope>NUCLEOTIDE SEQUENCE [LARGE SCALE GENOMIC DNA]</scope>
    <source>
        <strain evidence="11 12">HR-AY</strain>
    </source>
</reference>
<dbReference type="PROSITE" id="PS00513">
    <property type="entry name" value="ADENYLOSUCCIN_SYN_2"/>
    <property type="match status" value="1"/>
</dbReference>
<dbReference type="Gene3D" id="1.10.300.10">
    <property type="entry name" value="Adenylosuccinate Synthetase, subunit A, domain 2"/>
    <property type="match status" value="1"/>
</dbReference>
<dbReference type="UniPathway" id="UPA00075">
    <property type="reaction ID" value="UER00335"/>
</dbReference>
<evidence type="ECO:0000256" key="5">
    <source>
        <dbReference type="ARBA" id="ARBA00022755"/>
    </source>
</evidence>
<evidence type="ECO:0000256" key="4">
    <source>
        <dbReference type="ARBA" id="ARBA00022741"/>
    </source>
</evidence>
<dbReference type="GO" id="GO:0004019">
    <property type="term" value="F:adenylosuccinate synthase activity"/>
    <property type="evidence" value="ECO:0007669"/>
    <property type="project" value="UniProtKB-UniRule"/>
</dbReference>
<feature type="active site" description="Proton donor" evidence="8">
    <location>
        <position position="41"/>
    </location>
</feature>
<dbReference type="GO" id="GO:0000287">
    <property type="term" value="F:magnesium ion binding"/>
    <property type="evidence" value="ECO:0007669"/>
    <property type="project" value="UniProtKB-UniRule"/>
</dbReference>
<dbReference type="GO" id="GO:0005525">
    <property type="term" value="F:GTP binding"/>
    <property type="evidence" value="ECO:0007669"/>
    <property type="project" value="UniProtKB-UniRule"/>
</dbReference>
<accession>A0A2S5AEX3</accession>
<feature type="binding site" description="in other chain" evidence="8">
    <location>
        <position position="224"/>
    </location>
    <ligand>
        <name>IMP</name>
        <dbReference type="ChEBI" id="CHEBI:58053"/>
        <note>ligand shared between dimeric partners</note>
    </ligand>
</feature>
<feature type="binding site" evidence="8">
    <location>
        <begin position="12"/>
        <end position="18"/>
    </location>
    <ligand>
        <name>GTP</name>
        <dbReference type="ChEBI" id="CHEBI:37565"/>
    </ligand>
</feature>
<dbReference type="InterPro" id="IPR042111">
    <property type="entry name" value="Adenylosuccinate_synth_dom3"/>
</dbReference>
<dbReference type="GO" id="GO:0046040">
    <property type="term" value="P:IMP metabolic process"/>
    <property type="evidence" value="ECO:0007669"/>
    <property type="project" value="TreeGrafter"/>
</dbReference>
<keyword evidence="3 8" id="KW-0479">Metal-binding</keyword>
<evidence type="ECO:0000256" key="6">
    <source>
        <dbReference type="ARBA" id="ARBA00022842"/>
    </source>
</evidence>
<comment type="catalytic activity">
    <reaction evidence="8 10">
        <text>IMP + L-aspartate + GTP = N(6)-(1,2-dicarboxyethyl)-AMP + GDP + phosphate + 2 H(+)</text>
        <dbReference type="Rhea" id="RHEA:15753"/>
        <dbReference type="ChEBI" id="CHEBI:15378"/>
        <dbReference type="ChEBI" id="CHEBI:29991"/>
        <dbReference type="ChEBI" id="CHEBI:37565"/>
        <dbReference type="ChEBI" id="CHEBI:43474"/>
        <dbReference type="ChEBI" id="CHEBI:57567"/>
        <dbReference type="ChEBI" id="CHEBI:58053"/>
        <dbReference type="ChEBI" id="CHEBI:58189"/>
        <dbReference type="EC" id="6.3.4.4"/>
    </reaction>
</comment>
<feature type="binding site" description="in other chain" evidence="8">
    <location>
        <position position="239"/>
    </location>
    <ligand>
        <name>IMP</name>
        <dbReference type="ChEBI" id="CHEBI:58053"/>
        <note>ligand shared between dimeric partners</note>
    </ligand>
</feature>
<dbReference type="HAMAP" id="MF_00011">
    <property type="entry name" value="Adenylosucc_synth"/>
    <property type="match status" value="1"/>
</dbReference>
<evidence type="ECO:0000256" key="3">
    <source>
        <dbReference type="ARBA" id="ARBA00022723"/>
    </source>
</evidence>
<sequence length="423" mass="47020">MTADLLLGLQWGDEGKGKIVDVLTSKYDIIARFQGGPNAGHTLEFDGIKHVLRTIPSGIFHKTAVNVIGNGVVIDPVVFQKEIEGLAKFNLDLKGKLIISRKAHLILPTHRLLDAASEASKGKAKIGSTLKGIGPTYMDKTGRNGIRVGDIELEDFKERYRSLANKHEEMIAFYDVDIQYNLDEMEKEFFESIEELKKIDFIDSEEYINQAQRAGKLILCEGAQGSLLDVDFGTYPFVTSSNTTAAGACTGLGIAPNKIKDVYGIFKAYVTRVGSGPFPTELFDEDGETMARVGNEYGSVTGRKRRCGWLDLVALKYAVQINGVTQLMMMKGDVLSGFPTLKVCTQYNYKGKAISHFPYNIETENVTPIYTELKGWEADLTGMTTYDELPKELKEYIEFIEKEIEVPIKIVSVGPDRKQTILK</sequence>
<dbReference type="SUPFAM" id="SSF52540">
    <property type="entry name" value="P-loop containing nucleoside triphosphate hydrolases"/>
    <property type="match status" value="1"/>
</dbReference>
<dbReference type="NCBIfam" id="NF002223">
    <property type="entry name" value="PRK01117.1"/>
    <property type="match status" value="1"/>
</dbReference>
<keyword evidence="8" id="KW-0963">Cytoplasm</keyword>
<comment type="pathway">
    <text evidence="8 10">Purine metabolism; AMP biosynthesis via de novo pathway; AMP from IMP: step 1/2.</text>
</comment>
<dbReference type="Gene3D" id="3.90.170.10">
    <property type="entry name" value="Adenylosuccinate Synthetase, subunit A, domain 3"/>
    <property type="match status" value="1"/>
</dbReference>
<dbReference type="InterPro" id="IPR033128">
    <property type="entry name" value="Adenylosuccin_syn_Lys_AS"/>
</dbReference>
<keyword evidence="7 8" id="KW-0342">GTP-binding</keyword>
<feature type="binding site" description="in other chain" evidence="8">
    <location>
        <begin position="38"/>
        <end position="41"/>
    </location>
    <ligand>
        <name>IMP</name>
        <dbReference type="ChEBI" id="CHEBI:58053"/>
        <note>ligand shared between dimeric partners</note>
    </ligand>
</feature>
<feature type="binding site" description="in other chain" evidence="8">
    <location>
        <begin position="13"/>
        <end position="16"/>
    </location>
    <ligand>
        <name>IMP</name>
        <dbReference type="ChEBI" id="CHEBI:58053"/>
        <note>ligand shared between dimeric partners</note>
    </ligand>
</feature>
<feature type="binding site" evidence="8">
    <location>
        <begin position="412"/>
        <end position="414"/>
    </location>
    <ligand>
        <name>GTP</name>
        <dbReference type="ChEBI" id="CHEBI:37565"/>
    </ligand>
</feature>
<dbReference type="InterPro" id="IPR042109">
    <property type="entry name" value="Adenylosuccinate_synth_dom1"/>
</dbReference>